<dbReference type="KEGG" id="ssam:E3D00_07865"/>
<sequence>MKSNFKDALEESKGVTFPLDAAIIKERTDVYFDRTQEIVSHFGDIEVTYAVFIRRPVIAACGMAVGWLKNVAKEQGFEIAIQEVYEEGQWVGAGEPLLYVTGLFTRLAPLETLLLQRLGAACVAAHNAYQMATALPATPFLAMDARHCAGFEMQEQMAYAAAVGSHAAQNEGAVGFIGNANDATSAFFDQNHGLGTMPHALIGYAGSTVRAAEMYAEVYPNDPWTVLVDYFGKEITDSLAVCRRFPEKAASGGLSVRLDTHGGRFLEGLDPAISYGIVEKYAPGAIRRYRSESELRDLVGTGVSVAAIWRMREALDEAGFPKVKIVVSSGFNVSKCKTMHDAHAPIDVVGSGSFIPNHWSETYATADIVAYGDELRVKVGREFLLKKVKEGQRGE</sequence>
<dbReference type="SUPFAM" id="SSF54675">
    <property type="entry name" value="Nicotinate/Quinolinate PRTase N-terminal domain-like"/>
    <property type="match status" value="1"/>
</dbReference>
<dbReference type="Gene3D" id="3.20.20.70">
    <property type="entry name" value="Aldolase class I"/>
    <property type="match status" value="1"/>
</dbReference>
<name>A0A4Y6UN58_9PROT</name>
<dbReference type="Proteomes" id="UP000316313">
    <property type="component" value="Chromosome"/>
</dbReference>
<dbReference type="PANTHER" id="PTHR43202:SF1">
    <property type="entry name" value="NICOTINATE PHOSPHORIBOSYLTRANSFERASE"/>
    <property type="match status" value="1"/>
</dbReference>
<dbReference type="OrthoDB" id="9770610at2"/>
<accession>A0A4Y6UN58</accession>
<proteinExistence type="predicted"/>
<dbReference type="InterPro" id="IPR053190">
    <property type="entry name" value="NAPRTase-like"/>
</dbReference>
<dbReference type="GO" id="GO:0016763">
    <property type="term" value="F:pentosyltransferase activity"/>
    <property type="evidence" value="ECO:0007669"/>
    <property type="project" value="InterPro"/>
</dbReference>
<keyword evidence="2" id="KW-1185">Reference proteome</keyword>
<dbReference type="InterPro" id="IPR037128">
    <property type="entry name" value="Quinolinate_PRibosylTase_N_sf"/>
</dbReference>
<dbReference type="InterPro" id="IPR036068">
    <property type="entry name" value="Nicotinate_pribotase-like_C"/>
</dbReference>
<keyword evidence="1" id="KW-0808">Transferase</keyword>
<protein>
    <submittedName>
        <fullName evidence="1">Nicotinate phosphoribosyltransferase</fullName>
    </submittedName>
</protein>
<evidence type="ECO:0000313" key="2">
    <source>
        <dbReference type="Proteomes" id="UP000316313"/>
    </source>
</evidence>
<dbReference type="Gene3D" id="3.90.1170.20">
    <property type="entry name" value="Quinolinate phosphoribosyl transferase, N-terminal domain"/>
    <property type="match status" value="1"/>
</dbReference>
<dbReference type="EMBL" id="CP038141">
    <property type="protein sequence ID" value="QDH17485.1"/>
    <property type="molecule type" value="Genomic_DNA"/>
</dbReference>
<gene>
    <name evidence="1" type="ORF">E3D00_07865</name>
</gene>
<dbReference type="PANTHER" id="PTHR43202">
    <property type="entry name" value="NICOTINATE-NUCLEOTIDE PYROPHOSPHORYLASE"/>
    <property type="match status" value="1"/>
</dbReference>
<dbReference type="InterPro" id="IPR013785">
    <property type="entry name" value="Aldolase_TIM"/>
</dbReference>
<keyword evidence="1" id="KW-0328">Glycosyltransferase</keyword>
<evidence type="ECO:0000313" key="1">
    <source>
        <dbReference type="EMBL" id="QDH17485.1"/>
    </source>
</evidence>
<dbReference type="AlphaFoldDB" id="A0A4Y6UN58"/>
<reference evidence="1 2" key="1">
    <citation type="submission" date="2019-03" db="EMBL/GenBank/DDBJ databases">
        <title>The complete genome sequence of Swingsia samuiensis NBRC107927(T).</title>
        <authorList>
            <person name="Chua K.-O."/>
            <person name="Chan K.-G."/>
            <person name="See-Too W.-S."/>
        </authorList>
    </citation>
    <scope>NUCLEOTIDE SEQUENCE [LARGE SCALE GENOMIC DNA]</scope>
    <source>
        <strain evidence="1 2">AH83</strain>
    </source>
</reference>
<dbReference type="RefSeq" id="WP_141461477.1">
    <property type="nucleotide sequence ID" value="NZ_CP038141.1"/>
</dbReference>
<dbReference type="SUPFAM" id="SSF51690">
    <property type="entry name" value="Nicotinate/Quinolinate PRTase C-terminal domain-like"/>
    <property type="match status" value="1"/>
</dbReference>
<dbReference type="GO" id="GO:0009435">
    <property type="term" value="P:NAD+ biosynthetic process"/>
    <property type="evidence" value="ECO:0007669"/>
    <property type="project" value="InterPro"/>
</dbReference>
<organism evidence="1 2">
    <name type="scientific">Swingsia samuiensis</name>
    <dbReference type="NCBI Taxonomy" id="1293412"/>
    <lineage>
        <taxon>Bacteria</taxon>
        <taxon>Pseudomonadati</taxon>
        <taxon>Pseudomonadota</taxon>
        <taxon>Alphaproteobacteria</taxon>
        <taxon>Acetobacterales</taxon>
        <taxon>Acetobacteraceae</taxon>
        <taxon>Swingsia</taxon>
    </lineage>
</organism>